<feature type="chain" id="PRO_5037640721" description="Peptidoglycan binding-like domain-containing protein" evidence="1">
    <location>
        <begin position="32"/>
        <end position="148"/>
    </location>
</feature>
<dbReference type="InterPro" id="IPR036366">
    <property type="entry name" value="PGBDSf"/>
</dbReference>
<dbReference type="EMBL" id="BMQK01000018">
    <property type="protein sequence ID" value="GGQ81266.1"/>
    <property type="molecule type" value="Genomic_DNA"/>
</dbReference>
<dbReference type="SUPFAM" id="SSF47090">
    <property type="entry name" value="PGBD-like"/>
    <property type="match status" value="1"/>
</dbReference>
<proteinExistence type="predicted"/>
<feature type="domain" description="Peptidoglycan binding-like" evidence="2">
    <location>
        <begin position="87"/>
        <end position="138"/>
    </location>
</feature>
<evidence type="ECO:0000313" key="4">
    <source>
        <dbReference type="Proteomes" id="UP000620156"/>
    </source>
</evidence>
<dbReference type="Pfam" id="PF01471">
    <property type="entry name" value="PG_binding_1"/>
    <property type="match status" value="1"/>
</dbReference>
<dbReference type="InterPro" id="IPR036365">
    <property type="entry name" value="PGBD-like_sf"/>
</dbReference>
<protein>
    <recommendedName>
        <fullName evidence="2">Peptidoglycan binding-like domain-containing protein</fullName>
    </recommendedName>
</protein>
<keyword evidence="4" id="KW-1185">Reference proteome</keyword>
<keyword evidence="1" id="KW-0732">Signal</keyword>
<dbReference type="InterPro" id="IPR002477">
    <property type="entry name" value="Peptidoglycan-bd-like"/>
</dbReference>
<dbReference type="Proteomes" id="UP000620156">
    <property type="component" value="Unassembled WGS sequence"/>
</dbReference>
<evidence type="ECO:0000313" key="3">
    <source>
        <dbReference type="EMBL" id="GGQ81266.1"/>
    </source>
</evidence>
<gene>
    <name evidence="3" type="ORF">GCM10010145_58760</name>
</gene>
<organism evidence="3 4">
    <name type="scientific">Streptomyces ruber</name>
    <dbReference type="NCBI Taxonomy" id="83378"/>
    <lineage>
        <taxon>Bacteria</taxon>
        <taxon>Bacillati</taxon>
        <taxon>Actinomycetota</taxon>
        <taxon>Actinomycetes</taxon>
        <taxon>Kitasatosporales</taxon>
        <taxon>Streptomycetaceae</taxon>
        <taxon>Streptomyces</taxon>
    </lineage>
</organism>
<feature type="signal peptide" evidence="1">
    <location>
        <begin position="1"/>
        <end position="31"/>
    </location>
</feature>
<dbReference type="Gene3D" id="1.10.101.10">
    <property type="entry name" value="PGBD-like superfamily/PGBD"/>
    <property type="match status" value="1"/>
</dbReference>
<reference evidence="3" key="1">
    <citation type="journal article" date="2014" name="Int. J. Syst. Evol. Microbiol.">
        <title>Complete genome sequence of Corynebacterium casei LMG S-19264T (=DSM 44701T), isolated from a smear-ripened cheese.</title>
        <authorList>
            <consortium name="US DOE Joint Genome Institute (JGI-PGF)"/>
            <person name="Walter F."/>
            <person name="Albersmeier A."/>
            <person name="Kalinowski J."/>
            <person name="Ruckert C."/>
        </authorList>
    </citation>
    <scope>NUCLEOTIDE SEQUENCE</scope>
    <source>
        <strain evidence="3">JCM 3131</strain>
    </source>
</reference>
<reference evidence="3" key="2">
    <citation type="submission" date="2020-09" db="EMBL/GenBank/DDBJ databases">
        <authorList>
            <person name="Sun Q."/>
            <person name="Ohkuma M."/>
        </authorList>
    </citation>
    <scope>NUCLEOTIDE SEQUENCE</scope>
    <source>
        <strain evidence="3">JCM 3131</strain>
    </source>
</reference>
<name>A0A918BMW8_9ACTN</name>
<evidence type="ECO:0000259" key="2">
    <source>
        <dbReference type="Pfam" id="PF01471"/>
    </source>
</evidence>
<sequence length="148" mass="15500">MRPAFTRTLVSATAVIGIAAGSLAGASAGFAAPRPAAAPAVSSQDPTVLAVNNLGLSVSQAKRWQCFLRSYDFNPGTIDGQLGTNSWKAAQRFFNYYDLYVNRALTVDGIVGPETIKALQNFLGVATDGIAGPDTRTAFADFTGYVSC</sequence>
<comment type="caution">
    <text evidence="3">The sequence shown here is derived from an EMBL/GenBank/DDBJ whole genome shotgun (WGS) entry which is preliminary data.</text>
</comment>
<dbReference type="AlphaFoldDB" id="A0A918BMW8"/>
<accession>A0A918BMW8</accession>
<evidence type="ECO:0000256" key="1">
    <source>
        <dbReference type="SAM" id="SignalP"/>
    </source>
</evidence>
<dbReference type="RefSeq" id="WP_189219922.1">
    <property type="nucleotide sequence ID" value="NZ_BMQK01000018.1"/>
</dbReference>